<dbReference type="Proteomes" id="UP001056120">
    <property type="component" value="Linkage Group LG16"/>
</dbReference>
<evidence type="ECO:0000313" key="1">
    <source>
        <dbReference type="EMBL" id="KAI3774796.1"/>
    </source>
</evidence>
<keyword evidence="2" id="KW-1185">Reference proteome</keyword>
<sequence>MQLEINSSIYPLPRGTSYLTHQSWPHLHKLHLSSLSSPSSSFSRYFSPNLFLFYFIFPSSSPADRAYRSIFFAKLKVCFLKFLWFDIAIDFKREIVLRF</sequence>
<proteinExistence type="predicted"/>
<evidence type="ECO:0000313" key="2">
    <source>
        <dbReference type="Proteomes" id="UP001056120"/>
    </source>
</evidence>
<dbReference type="EMBL" id="CM042033">
    <property type="protein sequence ID" value="KAI3774796.1"/>
    <property type="molecule type" value="Genomic_DNA"/>
</dbReference>
<gene>
    <name evidence="1" type="ORF">L1987_49358</name>
</gene>
<comment type="caution">
    <text evidence="1">The sequence shown here is derived from an EMBL/GenBank/DDBJ whole genome shotgun (WGS) entry which is preliminary data.</text>
</comment>
<reference evidence="2" key="1">
    <citation type="journal article" date="2022" name="Mol. Ecol. Resour.">
        <title>The genomes of chicory, endive, great burdock and yacon provide insights into Asteraceae palaeo-polyploidization history and plant inulin production.</title>
        <authorList>
            <person name="Fan W."/>
            <person name="Wang S."/>
            <person name="Wang H."/>
            <person name="Wang A."/>
            <person name="Jiang F."/>
            <person name="Liu H."/>
            <person name="Zhao H."/>
            <person name="Xu D."/>
            <person name="Zhang Y."/>
        </authorList>
    </citation>
    <scope>NUCLEOTIDE SEQUENCE [LARGE SCALE GENOMIC DNA]</scope>
    <source>
        <strain evidence="2">cv. Yunnan</strain>
    </source>
</reference>
<organism evidence="1 2">
    <name type="scientific">Smallanthus sonchifolius</name>
    <dbReference type="NCBI Taxonomy" id="185202"/>
    <lineage>
        <taxon>Eukaryota</taxon>
        <taxon>Viridiplantae</taxon>
        <taxon>Streptophyta</taxon>
        <taxon>Embryophyta</taxon>
        <taxon>Tracheophyta</taxon>
        <taxon>Spermatophyta</taxon>
        <taxon>Magnoliopsida</taxon>
        <taxon>eudicotyledons</taxon>
        <taxon>Gunneridae</taxon>
        <taxon>Pentapetalae</taxon>
        <taxon>asterids</taxon>
        <taxon>campanulids</taxon>
        <taxon>Asterales</taxon>
        <taxon>Asteraceae</taxon>
        <taxon>Asteroideae</taxon>
        <taxon>Heliantheae alliance</taxon>
        <taxon>Millerieae</taxon>
        <taxon>Smallanthus</taxon>
    </lineage>
</organism>
<accession>A0ACB9FVF6</accession>
<reference evidence="1 2" key="2">
    <citation type="journal article" date="2022" name="Mol. Ecol. Resour.">
        <title>The genomes of chicory, endive, great burdock and yacon provide insights into Asteraceae paleo-polyploidization history and plant inulin production.</title>
        <authorList>
            <person name="Fan W."/>
            <person name="Wang S."/>
            <person name="Wang H."/>
            <person name="Wang A."/>
            <person name="Jiang F."/>
            <person name="Liu H."/>
            <person name="Zhao H."/>
            <person name="Xu D."/>
            <person name="Zhang Y."/>
        </authorList>
    </citation>
    <scope>NUCLEOTIDE SEQUENCE [LARGE SCALE GENOMIC DNA]</scope>
    <source>
        <strain evidence="2">cv. Yunnan</strain>
        <tissue evidence="1">Leaves</tissue>
    </source>
</reference>
<protein>
    <submittedName>
        <fullName evidence="1">Uncharacterized protein</fullName>
    </submittedName>
</protein>
<name>A0ACB9FVF6_9ASTR</name>